<evidence type="ECO:0000313" key="1">
    <source>
        <dbReference type="EMBL" id="AFP09855.1"/>
    </source>
</evidence>
<protein>
    <submittedName>
        <fullName evidence="1 2">Epoxide hydrolase 4</fullName>
    </submittedName>
</protein>
<reference evidence="3" key="1">
    <citation type="journal article" date="2006" name="Science">
        <title>Ancient noncoding elements conserved in the human genome.</title>
        <authorList>
            <person name="Venkatesh B."/>
            <person name="Kirkness E.F."/>
            <person name="Loh Y.H."/>
            <person name="Halpern A.L."/>
            <person name="Lee A.P."/>
            <person name="Johnson J."/>
            <person name="Dandona N."/>
            <person name="Viswanathan L.D."/>
            <person name="Tay A."/>
            <person name="Venter J.C."/>
            <person name="Strausberg R.L."/>
            <person name="Brenner S."/>
        </authorList>
    </citation>
    <scope>NUCLEOTIDE SEQUENCE [LARGE SCALE GENOMIC DNA]</scope>
</reference>
<reference evidence="1 3" key="3">
    <citation type="journal article" date="2014" name="Nature">
        <title>Elephant shark genome provides unique insights into gnathostome evolution.</title>
        <authorList>
            <consortium name="International Elephant Shark Genome Sequencing Consortium"/>
            <person name="Venkatesh B."/>
            <person name="Lee A.P."/>
            <person name="Ravi V."/>
            <person name="Maurya A.K."/>
            <person name="Lian M.M."/>
            <person name="Swann J.B."/>
            <person name="Ohta Y."/>
            <person name="Flajnik M.F."/>
            <person name="Sutoh Y."/>
            <person name="Kasahara M."/>
            <person name="Hoon S."/>
            <person name="Gangu V."/>
            <person name="Roy S.W."/>
            <person name="Irimia M."/>
            <person name="Korzh V."/>
            <person name="Kondrychyn I."/>
            <person name="Lim Z.W."/>
            <person name="Tay B.H."/>
            <person name="Tohari S."/>
            <person name="Kong K.W."/>
            <person name="Ho S."/>
            <person name="Lorente-Galdos B."/>
            <person name="Quilez J."/>
            <person name="Marques-Bonet T."/>
            <person name="Raney B.J."/>
            <person name="Ingham P.W."/>
            <person name="Tay A."/>
            <person name="Hillier L.W."/>
            <person name="Minx P."/>
            <person name="Boehm T."/>
            <person name="Wilson R.K."/>
            <person name="Brenner S."/>
            <person name="Warren W.C."/>
        </authorList>
    </citation>
    <scope>NUCLEOTIDE SEQUENCE</scope>
    <source>
        <tissue evidence="1">Testis</tissue>
    </source>
</reference>
<dbReference type="AlphaFoldDB" id="V9LCY1"/>
<reference evidence="2" key="4">
    <citation type="submission" date="2025-05" db="UniProtKB">
        <authorList>
            <consortium name="Ensembl"/>
        </authorList>
    </citation>
    <scope>IDENTIFICATION</scope>
</reference>
<dbReference type="PANTHER" id="PTHR43329">
    <property type="entry name" value="EPOXIDE HYDROLASE"/>
    <property type="match status" value="1"/>
</dbReference>
<dbReference type="InterPro" id="IPR029058">
    <property type="entry name" value="AB_hydrolase_fold"/>
</dbReference>
<dbReference type="STRING" id="7868.ENSCMIP00000016229"/>
<keyword evidence="1" id="KW-0378">Hydrolase</keyword>
<dbReference type="Proteomes" id="UP000314986">
    <property type="component" value="Unassembled WGS sequence"/>
</dbReference>
<dbReference type="GO" id="GO:0016787">
    <property type="term" value="F:hydrolase activity"/>
    <property type="evidence" value="ECO:0007669"/>
    <property type="project" value="UniProtKB-KW"/>
</dbReference>
<accession>V9LCY1</accession>
<name>V9LCY1_CALMI</name>
<dbReference type="OMA" id="EFMLTIN"/>
<sequence>MIAWCFAINYPEMVNKIVVLNCPHPTAFCDYIGQHLTQLIKSSYLFFFQVPWLPEFMLTINDFKALKYLFTSQSTGIRRKDCRMTADEIEAYLYVFSQPGAFIGPLSHYRNIFSSLPLNQNEVISPTLLLWGENEVFLEFGAAEATQAYVKNHFRLNIVPGASHWLQQDQPEVVNNLIWAFLKEEAK</sequence>
<keyword evidence="3" id="KW-1185">Reference proteome</keyword>
<evidence type="ECO:0000313" key="3">
    <source>
        <dbReference type="Proteomes" id="UP000314986"/>
    </source>
</evidence>
<dbReference type="Ensembl" id="ENSCMIT00000016558.1">
    <property type="protein sequence ID" value="ENSCMIP00000016229.1"/>
    <property type="gene ID" value="ENSCMIG00000007850.1"/>
</dbReference>
<evidence type="ECO:0000313" key="2">
    <source>
        <dbReference type="Ensembl" id="ENSCMIP00000016229.1"/>
    </source>
</evidence>
<dbReference type="GeneTree" id="ENSGT00940000156233"/>
<dbReference type="SUPFAM" id="SSF53474">
    <property type="entry name" value="alpha/beta-Hydrolases"/>
    <property type="match status" value="1"/>
</dbReference>
<proteinExistence type="evidence at transcript level"/>
<dbReference type="Gene3D" id="3.40.50.1820">
    <property type="entry name" value="alpha/beta hydrolase"/>
    <property type="match status" value="1"/>
</dbReference>
<reference evidence="3" key="2">
    <citation type="journal article" date="2007" name="PLoS Biol.">
        <title>Survey sequencing and comparative analysis of the elephant shark (Callorhinchus milii) genome.</title>
        <authorList>
            <person name="Venkatesh B."/>
            <person name="Kirkness E.F."/>
            <person name="Loh Y.H."/>
            <person name="Halpern A.L."/>
            <person name="Lee A.P."/>
            <person name="Johnson J."/>
            <person name="Dandona N."/>
            <person name="Viswanathan L.D."/>
            <person name="Tay A."/>
            <person name="Venter J.C."/>
            <person name="Strausberg R.L."/>
            <person name="Brenner S."/>
        </authorList>
    </citation>
    <scope>NUCLEOTIDE SEQUENCE [LARGE SCALE GENOMIC DNA]</scope>
</reference>
<organism evidence="1">
    <name type="scientific">Callorhinchus milii</name>
    <name type="common">Ghost shark</name>
    <dbReference type="NCBI Taxonomy" id="7868"/>
    <lineage>
        <taxon>Eukaryota</taxon>
        <taxon>Metazoa</taxon>
        <taxon>Chordata</taxon>
        <taxon>Craniata</taxon>
        <taxon>Vertebrata</taxon>
        <taxon>Chondrichthyes</taxon>
        <taxon>Holocephali</taxon>
        <taxon>Chimaeriformes</taxon>
        <taxon>Callorhinchidae</taxon>
        <taxon>Callorhinchus</taxon>
    </lineage>
</organism>
<dbReference type="EMBL" id="JW877338">
    <property type="protein sequence ID" value="AFP09855.1"/>
    <property type="molecule type" value="mRNA"/>
</dbReference>